<feature type="region of interest" description="Disordered" evidence="6">
    <location>
        <begin position="278"/>
        <end position="315"/>
    </location>
</feature>
<dbReference type="OrthoDB" id="300780at2759"/>
<dbReference type="Pfam" id="PF10403">
    <property type="entry name" value="BHD_1"/>
    <property type="match status" value="1"/>
</dbReference>
<dbReference type="PANTHER" id="PTHR12135">
    <property type="entry name" value="DNA REPAIR PROTEIN XP-C / RAD4"/>
    <property type="match status" value="1"/>
</dbReference>
<dbReference type="GO" id="GO:0003697">
    <property type="term" value="F:single-stranded DNA binding"/>
    <property type="evidence" value="ECO:0007669"/>
    <property type="project" value="TreeGrafter"/>
</dbReference>
<protein>
    <submittedName>
        <fullName evidence="10">LAME_0G09626g1_1</fullName>
    </submittedName>
</protein>
<feature type="compositionally biased region" description="Polar residues" evidence="6">
    <location>
        <begin position="754"/>
        <end position="772"/>
    </location>
</feature>
<dbReference type="InterPro" id="IPR038765">
    <property type="entry name" value="Papain-like_cys_pep_sf"/>
</dbReference>
<feature type="domain" description="Rad4 beta-hairpin" evidence="8">
    <location>
        <begin position="499"/>
        <end position="549"/>
    </location>
</feature>
<keyword evidence="11" id="KW-1185">Reference proteome</keyword>
<dbReference type="GO" id="GO:0003684">
    <property type="term" value="F:damaged DNA binding"/>
    <property type="evidence" value="ECO:0007669"/>
    <property type="project" value="InterPro"/>
</dbReference>
<gene>
    <name evidence="10" type="ORF">LAME_0G09626G</name>
</gene>
<dbReference type="InterPro" id="IPR018325">
    <property type="entry name" value="Rad4/PNGase_transGLS-fold"/>
</dbReference>
<dbReference type="Proteomes" id="UP000191144">
    <property type="component" value="Chromosome G"/>
</dbReference>
<keyword evidence="4" id="KW-0234">DNA repair</keyword>
<evidence type="ECO:0000256" key="3">
    <source>
        <dbReference type="ARBA" id="ARBA00022763"/>
    </source>
</evidence>
<dbReference type="InterPro" id="IPR018326">
    <property type="entry name" value="Rad4_beta-hairpin_dom1"/>
</dbReference>
<feature type="compositionally biased region" description="Basic residues" evidence="6">
    <location>
        <begin position="304"/>
        <end position="313"/>
    </location>
</feature>
<dbReference type="PANTHER" id="PTHR12135:SF0">
    <property type="entry name" value="DNA REPAIR PROTEIN COMPLEMENTING XP-C CELLS"/>
    <property type="match status" value="1"/>
</dbReference>
<evidence type="ECO:0000259" key="8">
    <source>
        <dbReference type="SMART" id="SM01031"/>
    </source>
</evidence>
<feature type="domain" description="Rad4 beta-hairpin" evidence="9">
    <location>
        <begin position="557"/>
        <end position="632"/>
    </location>
</feature>
<evidence type="ECO:0000256" key="4">
    <source>
        <dbReference type="ARBA" id="ARBA00023204"/>
    </source>
</evidence>
<dbReference type="Gene3D" id="3.30.70.2460">
    <property type="entry name" value="Rad4, beta-hairpin domain BHD3"/>
    <property type="match status" value="1"/>
</dbReference>
<dbReference type="GO" id="GO:0071942">
    <property type="term" value="C:XPC complex"/>
    <property type="evidence" value="ECO:0007669"/>
    <property type="project" value="TreeGrafter"/>
</dbReference>
<name>A0A1G4K8Q8_9SACH</name>
<dbReference type="EMBL" id="LT598484">
    <property type="protein sequence ID" value="SCV00426.1"/>
    <property type="molecule type" value="Genomic_DNA"/>
</dbReference>
<dbReference type="SUPFAM" id="SSF54001">
    <property type="entry name" value="Cysteine proteinases"/>
    <property type="match status" value="1"/>
</dbReference>
<evidence type="ECO:0000259" key="7">
    <source>
        <dbReference type="SMART" id="SM01030"/>
    </source>
</evidence>
<feature type="compositionally biased region" description="Basic and acidic residues" evidence="6">
    <location>
        <begin position="31"/>
        <end position="43"/>
    </location>
</feature>
<evidence type="ECO:0000256" key="5">
    <source>
        <dbReference type="ARBA" id="ARBA00023242"/>
    </source>
</evidence>
<evidence type="ECO:0000259" key="9">
    <source>
        <dbReference type="SMART" id="SM01032"/>
    </source>
</evidence>
<evidence type="ECO:0000256" key="6">
    <source>
        <dbReference type="SAM" id="MobiDB-lite"/>
    </source>
</evidence>
<dbReference type="Gene3D" id="3.90.260.10">
    <property type="entry name" value="Transglutaminase-like"/>
    <property type="match status" value="1"/>
</dbReference>
<feature type="region of interest" description="Disordered" evidence="6">
    <location>
        <begin position="17"/>
        <end position="120"/>
    </location>
</feature>
<dbReference type="Pfam" id="PF03835">
    <property type="entry name" value="Rad4"/>
    <property type="match status" value="1"/>
</dbReference>
<sequence>MPKLSEEYFDLVRQAVREDKQAPKRKKRRLPRYESKAVPEEAKIVINLDSDSSDKEKDNRQIAEDSQDNFSQDDDEDYDSDDFEDISDLENSEQPANEDVSVTLDAKLADSRPKSKSKNMISNDERKFRKFYHMFHLLTFMVHGSVRNKWLNDPKLHAKLSKLVPDSVFELLHPKKDDELPLRSTRKLLDGLKKCMEIWQKHFKQITRVETRGLYMIDWDELDGPWEQPARYMSQKLFNKKVTHGRGSLEVASQGFVAMLRACGVNARLVFNAQPPDFTNNRASNPQGAKAPNEYLADPGAKSLPRRRKKPVSKKKDEDTERYSIFWCEVWDKISKKWITVDPMGQRIIEQIRHHTALEPRGKARQSNIFRYVIAYDRKEGCRDVTRRYTTHFNSKTRKRRVTKYPEGEEWFQKVLRRLQGRKRTRTDDMEDMYFKQRDENEGIPDNMQDLKGHPHYVLENDVKWNEVLKANCKECGFIRTKNNSASLKVYHRKDLLVLKTARSWYTEGRILKPGAKALKITKSREFRTGEATEERLYPFDETDLFVAQPLGPNDEVPTNVYGNIDIYVSSMIPAGACLIESHVAVKAASFLRIEFAKAVTGFKFEKKRVAKPQITGIVTAQRYREAVEAMIDGIEYANEEDKRQECELESLRHWNLLLAKLRIKQRLITDHGLVRDARMNSAWGGSDAVNVADDAGETSVLDDANDDDSDMGFEAGGFVPDASGFVPETAARESDAESAGMQAGGFELEAENSENSYQDSTLSEPAQSSSAKEADDQLEDYEAFMKDLEKEESQAESSTHTDSDFNYESE</sequence>
<evidence type="ECO:0000256" key="1">
    <source>
        <dbReference type="ARBA" id="ARBA00004123"/>
    </source>
</evidence>
<proteinExistence type="inferred from homology"/>
<dbReference type="SMART" id="SM01031">
    <property type="entry name" value="BHD_2"/>
    <property type="match status" value="1"/>
</dbReference>
<dbReference type="GO" id="GO:0000111">
    <property type="term" value="C:nucleotide-excision repair factor 2 complex"/>
    <property type="evidence" value="ECO:0007669"/>
    <property type="project" value="TreeGrafter"/>
</dbReference>
<keyword evidence="5" id="KW-0539">Nucleus</keyword>
<feature type="compositionally biased region" description="Basic and acidic residues" evidence="6">
    <location>
        <begin position="784"/>
        <end position="804"/>
    </location>
</feature>
<dbReference type="InterPro" id="IPR018328">
    <property type="entry name" value="Rad4_beta-hairpin_dom3"/>
</dbReference>
<dbReference type="InterPro" id="IPR036985">
    <property type="entry name" value="Transglutaminase-like_sf"/>
</dbReference>
<feature type="compositionally biased region" description="Basic and acidic residues" evidence="6">
    <location>
        <begin position="52"/>
        <end position="63"/>
    </location>
</feature>
<dbReference type="Gene3D" id="3.30.60.290">
    <property type="entry name" value="Rad4, beta-hairpin domain BHD2"/>
    <property type="match status" value="1"/>
</dbReference>
<dbReference type="GO" id="GO:0005737">
    <property type="term" value="C:cytoplasm"/>
    <property type="evidence" value="ECO:0007669"/>
    <property type="project" value="TreeGrafter"/>
</dbReference>
<organism evidence="10 11">
    <name type="scientific">Lachancea meyersii CBS 8951</name>
    <dbReference type="NCBI Taxonomy" id="1266667"/>
    <lineage>
        <taxon>Eukaryota</taxon>
        <taxon>Fungi</taxon>
        <taxon>Dikarya</taxon>
        <taxon>Ascomycota</taxon>
        <taxon>Saccharomycotina</taxon>
        <taxon>Saccharomycetes</taxon>
        <taxon>Saccharomycetales</taxon>
        <taxon>Saccharomycetaceae</taxon>
        <taxon>Lachancea</taxon>
    </lineage>
</organism>
<comment type="similarity">
    <text evidence="2">Belongs to the XPC family.</text>
</comment>
<feature type="compositionally biased region" description="Acidic residues" evidence="6">
    <location>
        <begin position="65"/>
        <end position="91"/>
    </location>
</feature>
<dbReference type="InterPro" id="IPR018327">
    <property type="entry name" value="BHD_2"/>
</dbReference>
<evidence type="ECO:0000313" key="11">
    <source>
        <dbReference type="Proteomes" id="UP000191144"/>
    </source>
</evidence>
<dbReference type="Pfam" id="PF10405">
    <property type="entry name" value="BHD_3"/>
    <property type="match status" value="1"/>
</dbReference>
<dbReference type="GO" id="GO:0006298">
    <property type="term" value="P:mismatch repair"/>
    <property type="evidence" value="ECO:0007669"/>
    <property type="project" value="TreeGrafter"/>
</dbReference>
<feature type="domain" description="Rad4 beta-hairpin" evidence="7">
    <location>
        <begin position="440"/>
        <end position="497"/>
    </location>
</feature>
<evidence type="ECO:0000313" key="10">
    <source>
        <dbReference type="EMBL" id="SCV00426.1"/>
    </source>
</evidence>
<comment type="subcellular location">
    <subcellularLocation>
        <location evidence="1">Nucleus</location>
    </subcellularLocation>
</comment>
<evidence type="ECO:0000256" key="2">
    <source>
        <dbReference type="ARBA" id="ARBA00009525"/>
    </source>
</evidence>
<dbReference type="InterPro" id="IPR004583">
    <property type="entry name" value="DNA_repair_Rad4"/>
</dbReference>
<dbReference type="GO" id="GO:0006289">
    <property type="term" value="P:nucleotide-excision repair"/>
    <property type="evidence" value="ECO:0007669"/>
    <property type="project" value="InterPro"/>
</dbReference>
<dbReference type="AlphaFoldDB" id="A0A1G4K8Q8"/>
<dbReference type="SMART" id="SM01030">
    <property type="entry name" value="BHD_1"/>
    <property type="match status" value="1"/>
</dbReference>
<reference evidence="11" key="1">
    <citation type="submission" date="2016-03" db="EMBL/GenBank/DDBJ databases">
        <authorList>
            <person name="Devillers Hugo."/>
        </authorList>
    </citation>
    <scope>NUCLEOTIDE SEQUENCE [LARGE SCALE GENOMIC DNA]</scope>
</reference>
<dbReference type="InterPro" id="IPR042488">
    <property type="entry name" value="Rad4_BHD3_sf"/>
</dbReference>
<feature type="region of interest" description="Disordered" evidence="6">
    <location>
        <begin position="719"/>
        <end position="811"/>
    </location>
</feature>
<dbReference type="SMART" id="SM01032">
    <property type="entry name" value="BHD_3"/>
    <property type="match status" value="1"/>
</dbReference>
<feature type="compositionally biased region" description="Polar residues" evidence="6">
    <location>
        <begin position="278"/>
        <end position="287"/>
    </location>
</feature>
<dbReference type="Gene3D" id="2.20.20.110">
    <property type="entry name" value="Rad4, beta-hairpin domain BHD1"/>
    <property type="match status" value="1"/>
</dbReference>
<accession>A0A1G4K8Q8</accession>
<keyword evidence="3" id="KW-0227">DNA damage</keyword>